<dbReference type="PANTHER" id="PTHR24189:SF50">
    <property type="entry name" value="ANKYRIN REPEAT AND SOCS BOX PROTEIN 2"/>
    <property type="match status" value="1"/>
</dbReference>
<proteinExistence type="predicted"/>
<feature type="repeat" description="ANK" evidence="3">
    <location>
        <begin position="460"/>
        <end position="485"/>
    </location>
</feature>
<dbReference type="Pfam" id="PF00023">
    <property type="entry name" value="Ank"/>
    <property type="match status" value="1"/>
</dbReference>
<keyword evidence="1" id="KW-0677">Repeat</keyword>
<feature type="repeat" description="ANK" evidence="3">
    <location>
        <begin position="335"/>
        <end position="367"/>
    </location>
</feature>
<gene>
    <name evidence="5" type="ORF">AB1Y20_016953</name>
</gene>
<evidence type="ECO:0000256" key="4">
    <source>
        <dbReference type="SAM" id="MobiDB-lite"/>
    </source>
</evidence>
<protein>
    <submittedName>
        <fullName evidence="5">Uncharacterized protein</fullName>
    </submittedName>
</protein>
<dbReference type="Gene3D" id="1.25.40.20">
    <property type="entry name" value="Ankyrin repeat-containing domain"/>
    <property type="match status" value="2"/>
</dbReference>
<dbReference type="InterPro" id="IPR002110">
    <property type="entry name" value="Ankyrin_rpt"/>
</dbReference>
<feature type="region of interest" description="Disordered" evidence="4">
    <location>
        <begin position="1"/>
        <end position="32"/>
    </location>
</feature>
<keyword evidence="6" id="KW-1185">Reference proteome</keyword>
<dbReference type="PROSITE" id="PS50088">
    <property type="entry name" value="ANK_REPEAT"/>
    <property type="match status" value="3"/>
</dbReference>
<accession>A0AB34ICM5</accession>
<evidence type="ECO:0000256" key="1">
    <source>
        <dbReference type="ARBA" id="ARBA00022737"/>
    </source>
</evidence>
<dbReference type="EMBL" id="JBGBPQ010000032">
    <property type="protein sequence ID" value="KAL1495593.1"/>
    <property type="molecule type" value="Genomic_DNA"/>
</dbReference>
<dbReference type="InterPro" id="IPR050745">
    <property type="entry name" value="Multifunctional_regulatory"/>
</dbReference>
<dbReference type="SUPFAM" id="SSF48403">
    <property type="entry name" value="Ankyrin repeat"/>
    <property type="match status" value="1"/>
</dbReference>
<feature type="repeat" description="ANK" evidence="3">
    <location>
        <begin position="374"/>
        <end position="406"/>
    </location>
</feature>
<evidence type="ECO:0000256" key="3">
    <source>
        <dbReference type="PROSITE-ProRule" id="PRU00023"/>
    </source>
</evidence>
<dbReference type="AlphaFoldDB" id="A0AB34ICM5"/>
<dbReference type="Proteomes" id="UP001515480">
    <property type="component" value="Unassembled WGS sequence"/>
</dbReference>
<comment type="caution">
    <text evidence="5">The sequence shown here is derived from an EMBL/GenBank/DDBJ whole genome shotgun (WGS) entry which is preliminary data.</text>
</comment>
<keyword evidence="2 3" id="KW-0040">ANK repeat</keyword>
<organism evidence="5 6">
    <name type="scientific">Prymnesium parvum</name>
    <name type="common">Toxic golden alga</name>
    <dbReference type="NCBI Taxonomy" id="97485"/>
    <lineage>
        <taxon>Eukaryota</taxon>
        <taxon>Haptista</taxon>
        <taxon>Haptophyta</taxon>
        <taxon>Prymnesiophyceae</taxon>
        <taxon>Prymnesiales</taxon>
        <taxon>Prymnesiaceae</taxon>
        <taxon>Prymnesium</taxon>
    </lineage>
</organism>
<evidence type="ECO:0000256" key="2">
    <source>
        <dbReference type="ARBA" id="ARBA00023043"/>
    </source>
</evidence>
<dbReference type="InterPro" id="IPR036770">
    <property type="entry name" value="Ankyrin_rpt-contain_sf"/>
</dbReference>
<dbReference type="Pfam" id="PF12796">
    <property type="entry name" value="Ank_2"/>
    <property type="match status" value="1"/>
</dbReference>
<evidence type="ECO:0000313" key="5">
    <source>
        <dbReference type="EMBL" id="KAL1495593.1"/>
    </source>
</evidence>
<reference evidence="5 6" key="1">
    <citation type="journal article" date="2024" name="Science">
        <title>Giant polyketide synthase enzymes in the biosynthesis of giant marine polyether toxins.</title>
        <authorList>
            <person name="Fallon T.R."/>
            <person name="Shende V.V."/>
            <person name="Wierzbicki I.H."/>
            <person name="Pendleton A.L."/>
            <person name="Watervoot N.F."/>
            <person name="Auber R.P."/>
            <person name="Gonzalez D.J."/>
            <person name="Wisecaver J.H."/>
            <person name="Moore B.S."/>
        </authorList>
    </citation>
    <scope>NUCLEOTIDE SEQUENCE [LARGE SCALE GENOMIC DNA]</scope>
    <source>
        <strain evidence="5 6">12B1</strain>
    </source>
</reference>
<dbReference type="PROSITE" id="PS50297">
    <property type="entry name" value="ANK_REP_REGION"/>
    <property type="match status" value="3"/>
</dbReference>
<evidence type="ECO:0000313" key="6">
    <source>
        <dbReference type="Proteomes" id="UP001515480"/>
    </source>
</evidence>
<dbReference type="SMART" id="SM00248">
    <property type="entry name" value="ANK"/>
    <property type="match status" value="3"/>
</dbReference>
<dbReference type="PANTHER" id="PTHR24189">
    <property type="entry name" value="MYOTROPHIN"/>
    <property type="match status" value="1"/>
</dbReference>
<sequence>MGAGCSLRLPHTPRDTPPADGKPSPPSAPAAKPAVRLAATPSVSSAYTSISSAATSSLELSFPILTLPAAAVLQLDVFPAHEAASVVAWRREDGPLCFVSHQWLALHHPDPSASQLRVLQRVLSRLLAGELQVYGLRAAEAASLHVWLDFWSVPQDAAAAARRHAAIHSIPAYAAAAAFMLVLCPPATHADSGQVCNYATWERRGWCRLERLAYWMSNFCIDRSPTLLIASSGASVEKGIVSQHQMNAAHQSVFCGDFSYDDDRTSLFPVVHAVYTHAVAAHKAAGEGAAWRKLQALGRVYFHGCHEWRPPPPPPTAAHFLERYGMASVREHAAAGMTALHYAALEDNPATIDLLIAAGAYPDARDSSRFPLGTGATPLLYAALHGASSAVAALLSHRADPNAASLHSAPLVWKLAFAAGAQLSPPAAEACAAAVLAAGGHVDAVATADRGAAGPAWELYGTTPLALAALRGHRRLAALLLEAGARPEMPCLRGGRHGGRTAAELAREGEGGEELAAMVEAAAARGAGHAQRFVSHAVWAPSKPFVSYAE</sequence>
<name>A0AB34ICM5_PRYPA</name>